<accession>A0A2G9YQL5</accession>
<keyword evidence="1" id="KW-0472">Membrane</keyword>
<organism evidence="2 3">
    <name type="scientific">Candidatus Nealsonbacteria bacterium CG23_combo_of_CG06-09_8_20_14_all_40_13</name>
    <dbReference type="NCBI Taxonomy" id="1974724"/>
    <lineage>
        <taxon>Bacteria</taxon>
        <taxon>Candidatus Nealsoniibacteriota</taxon>
    </lineage>
</organism>
<protein>
    <submittedName>
        <fullName evidence="2">Uncharacterized protein</fullName>
    </submittedName>
</protein>
<reference evidence="2 3" key="1">
    <citation type="submission" date="2017-09" db="EMBL/GenBank/DDBJ databases">
        <title>Depth-based differentiation of microbial function through sediment-hosted aquifers and enrichment of novel symbionts in the deep terrestrial subsurface.</title>
        <authorList>
            <person name="Probst A.J."/>
            <person name="Ladd B."/>
            <person name="Jarett J.K."/>
            <person name="Geller-Mcgrath D.E."/>
            <person name="Sieber C.M."/>
            <person name="Emerson J.B."/>
            <person name="Anantharaman K."/>
            <person name="Thomas B.C."/>
            <person name="Malmstrom R."/>
            <person name="Stieglmeier M."/>
            <person name="Klingl A."/>
            <person name="Woyke T."/>
            <person name="Ryan C.M."/>
            <person name="Banfield J.F."/>
        </authorList>
    </citation>
    <scope>NUCLEOTIDE SEQUENCE [LARGE SCALE GENOMIC DNA]</scope>
    <source>
        <strain evidence="2">CG23_combo_of_CG06-09_8_20_14_all_40_13</strain>
    </source>
</reference>
<evidence type="ECO:0000313" key="3">
    <source>
        <dbReference type="Proteomes" id="UP000231567"/>
    </source>
</evidence>
<comment type="caution">
    <text evidence="2">The sequence shown here is derived from an EMBL/GenBank/DDBJ whole genome shotgun (WGS) entry which is preliminary data.</text>
</comment>
<dbReference type="AlphaFoldDB" id="A0A2G9YQL5"/>
<evidence type="ECO:0000256" key="1">
    <source>
        <dbReference type="SAM" id="Phobius"/>
    </source>
</evidence>
<evidence type="ECO:0000313" key="2">
    <source>
        <dbReference type="EMBL" id="PIP21559.1"/>
    </source>
</evidence>
<keyword evidence="1" id="KW-0812">Transmembrane</keyword>
<name>A0A2G9YQL5_9BACT</name>
<keyword evidence="1" id="KW-1133">Transmembrane helix</keyword>
<sequence length="110" mass="12245">MSKKKKKFKRDVRSEVLKQIAQSQPSAPKQVIQQPVKTVQNKPATFPAPAKVEMPAPLIGDRALIAKDLRKTAYIMGLIIAILITASILSYKTTILLELSAKVFHWLHLG</sequence>
<dbReference type="EMBL" id="PCRM01000034">
    <property type="protein sequence ID" value="PIP21559.1"/>
    <property type="molecule type" value="Genomic_DNA"/>
</dbReference>
<feature type="transmembrane region" description="Helical" evidence="1">
    <location>
        <begin position="72"/>
        <end position="91"/>
    </location>
</feature>
<proteinExistence type="predicted"/>
<gene>
    <name evidence="2" type="ORF">COX39_02475</name>
</gene>
<dbReference type="Proteomes" id="UP000231567">
    <property type="component" value="Unassembled WGS sequence"/>
</dbReference>